<feature type="region of interest" description="Disordered" evidence="1">
    <location>
        <begin position="94"/>
        <end position="205"/>
    </location>
</feature>
<protein>
    <recommendedName>
        <fullName evidence="4">BTB domain-containing protein</fullName>
    </recommendedName>
</protein>
<gene>
    <name evidence="2" type="ORF">B0T11DRAFT_326505</name>
</gene>
<evidence type="ECO:0008006" key="4">
    <source>
        <dbReference type="Google" id="ProtNLM"/>
    </source>
</evidence>
<feature type="compositionally biased region" description="Polar residues" evidence="1">
    <location>
        <begin position="156"/>
        <end position="168"/>
    </location>
</feature>
<feature type="compositionally biased region" description="Basic and acidic residues" evidence="1">
    <location>
        <begin position="94"/>
        <end position="107"/>
    </location>
</feature>
<dbReference type="Gene3D" id="3.30.710.10">
    <property type="entry name" value="Potassium Channel Kv1.1, Chain A"/>
    <property type="match status" value="1"/>
</dbReference>
<dbReference type="Proteomes" id="UP000813385">
    <property type="component" value="Unassembled WGS sequence"/>
</dbReference>
<sequence length="473" mass="53521">MAERFELGFRRASDGRVSLLLDLLPSDANNYPQDTSLKAHSPVEPRFRRTSAQIVAFIQRLCAAADADDVAFYSEAQGELEFLQRMGRFMEDAEHEPLRDGSSRDFSMDVSRTTEGQESSASATTTPKPQKPRRKSSSATQDSTKLPMPKILPLNLNPTKPRTATPVSLTRRDPHLYQTSDSLDDTSGDSTQASIKHTPSGTARVSRTLVRKRSTSSVAFRFNEDGDIVTHASPPTSQPRTPTEEIIVPVLRKAHVKLDNRIIVEVGGQDFHVCSDIFEESAWFSKAIRRASFSGAAPRVRIENDPELFGEVLRYLRTGMFPLYWDRVNGFDYRRYAEMEMQAKMYQLPVLLQWIRDRRYLDVVTTEVVMKETRIRKGAEHYQRHVLLGNEEETVDSVIAGVEEVWMCPASIEAHEGDSTLCEVEGCCGDLLRASAKNHPEQRVKVDVVRVFTTQRKWTVNTHHLQPRKVSVV</sequence>
<dbReference type="AlphaFoldDB" id="A0A8K0TJH3"/>
<feature type="compositionally biased region" description="Polar residues" evidence="1">
    <location>
        <begin position="192"/>
        <end position="205"/>
    </location>
</feature>
<feature type="compositionally biased region" description="Polar residues" evidence="1">
    <location>
        <begin position="110"/>
        <end position="128"/>
    </location>
</feature>
<dbReference type="SUPFAM" id="SSF54695">
    <property type="entry name" value="POZ domain"/>
    <property type="match status" value="1"/>
</dbReference>
<proteinExistence type="predicted"/>
<name>A0A8K0TJH3_9PEZI</name>
<organism evidence="2 3">
    <name type="scientific">Plectosphaerella cucumerina</name>
    <dbReference type="NCBI Taxonomy" id="40658"/>
    <lineage>
        <taxon>Eukaryota</taxon>
        <taxon>Fungi</taxon>
        <taxon>Dikarya</taxon>
        <taxon>Ascomycota</taxon>
        <taxon>Pezizomycotina</taxon>
        <taxon>Sordariomycetes</taxon>
        <taxon>Hypocreomycetidae</taxon>
        <taxon>Glomerellales</taxon>
        <taxon>Plectosphaerellaceae</taxon>
        <taxon>Plectosphaerella</taxon>
    </lineage>
</organism>
<dbReference type="OrthoDB" id="2414723at2759"/>
<accession>A0A8K0TJH3</accession>
<keyword evidence="3" id="KW-1185">Reference proteome</keyword>
<dbReference type="EMBL" id="JAGPXD010000002">
    <property type="protein sequence ID" value="KAH7368314.1"/>
    <property type="molecule type" value="Genomic_DNA"/>
</dbReference>
<comment type="caution">
    <text evidence="2">The sequence shown here is derived from an EMBL/GenBank/DDBJ whole genome shotgun (WGS) entry which is preliminary data.</text>
</comment>
<evidence type="ECO:0000313" key="2">
    <source>
        <dbReference type="EMBL" id="KAH7368314.1"/>
    </source>
</evidence>
<reference evidence="2" key="1">
    <citation type="journal article" date="2021" name="Nat. Commun.">
        <title>Genetic determinants of endophytism in the Arabidopsis root mycobiome.</title>
        <authorList>
            <person name="Mesny F."/>
            <person name="Miyauchi S."/>
            <person name="Thiergart T."/>
            <person name="Pickel B."/>
            <person name="Atanasova L."/>
            <person name="Karlsson M."/>
            <person name="Huettel B."/>
            <person name="Barry K.W."/>
            <person name="Haridas S."/>
            <person name="Chen C."/>
            <person name="Bauer D."/>
            <person name="Andreopoulos W."/>
            <person name="Pangilinan J."/>
            <person name="LaButti K."/>
            <person name="Riley R."/>
            <person name="Lipzen A."/>
            <person name="Clum A."/>
            <person name="Drula E."/>
            <person name="Henrissat B."/>
            <person name="Kohler A."/>
            <person name="Grigoriev I.V."/>
            <person name="Martin F.M."/>
            <person name="Hacquard S."/>
        </authorList>
    </citation>
    <scope>NUCLEOTIDE SEQUENCE</scope>
    <source>
        <strain evidence="2">MPI-CAGE-AT-0016</strain>
    </source>
</reference>
<evidence type="ECO:0000256" key="1">
    <source>
        <dbReference type="SAM" id="MobiDB-lite"/>
    </source>
</evidence>
<dbReference type="InterPro" id="IPR011333">
    <property type="entry name" value="SKP1/BTB/POZ_sf"/>
</dbReference>
<evidence type="ECO:0000313" key="3">
    <source>
        <dbReference type="Proteomes" id="UP000813385"/>
    </source>
</evidence>